<comment type="caution">
    <text evidence="1">The sequence shown here is derived from an EMBL/GenBank/DDBJ whole genome shotgun (WGS) entry which is preliminary data.</text>
</comment>
<protein>
    <submittedName>
        <fullName evidence="1">Uncharacterized protein</fullName>
    </submittedName>
</protein>
<dbReference type="Proteomes" id="UP000734854">
    <property type="component" value="Unassembled WGS sequence"/>
</dbReference>
<reference evidence="1 2" key="1">
    <citation type="submission" date="2020-08" db="EMBL/GenBank/DDBJ databases">
        <title>Plant Genome Project.</title>
        <authorList>
            <person name="Zhang R.-G."/>
        </authorList>
    </citation>
    <scope>NUCLEOTIDE SEQUENCE [LARGE SCALE GENOMIC DNA]</scope>
    <source>
        <tissue evidence="1">Rhizome</tissue>
    </source>
</reference>
<proteinExistence type="predicted"/>
<keyword evidence="2" id="KW-1185">Reference proteome</keyword>
<accession>A0A8J5FBI3</accession>
<gene>
    <name evidence="1" type="ORF">ZIOFF_060295</name>
</gene>
<organism evidence="1 2">
    <name type="scientific">Zingiber officinale</name>
    <name type="common">Ginger</name>
    <name type="synonym">Amomum zingiber</name>
    <dbReference type="NCBI Taxonomy" id="94328"/>
    <lineage>
        <taxon>Eukaryota</taxon>
        <taxon>Viridiplantae</taxon>
        <taxon>Streptophyta</taxon>
        <taxon>Embryophyta</taxon>
        <taxon>Tracheophyta</taxon>
        <taxon>Spermatophyta</taxon>
        <taxon>Magnoliopsida</taxon>
        <taxon>Liliopsida</taxon>
        <taxon>Zingiberales</taxon>
        <taxon>Zingiberaceae</taxon>
        <taxon>Zingiber</taxon>
    </lineage>
</organism>
<sequence>MLGQSMLLDESYCCASCGKVSGIMRCWKRQTYGFKELHQIVEEAKAMLETIAGHMDGMSAQKTHGIANMLSINRDVQKICFTTIEKADEWLSLRSNGHKHLFPAAYRIQFEEINVVGD</sequence>
<dbReference type="PANTHER" id="PTHR46286">
    <property type="entry name" value="VIN3-LIKE PROTEIN 2-RELATED"/>
    <property type="match status" value="1"/>
</dbReference>
<dbReference type="AlphaFoldDB" id="A0A8J5FBI3"/>
<dbReference type="PANTHER" id="PTHR46286:SF1">
    <property type="entry name" value="VIN3-LIKE PROTEIN 1"/>
    <property type="match status" value="1"/>
</dbReference>
<evidence type="ECO:0000313" key="2">
    <source>
        <dbReference type="Proteomes" id="UP000734854"/>
    </source>
</evidence>
<dbReference type="InterPro" id="IPR044514">
    <property type="entry name" value="VIN3-like"/>
</dbReference>
<name>A0A8J5FBI3_ZINOF</name>
<dbReference type="EMBL" id="JACMSC010000016">
    <property type="protein sequence ID" value="KAG6483643.1"/>
    <property type="molecule type" value="Genomic_DNA"/>
</dbReference>
<evidence type="ECO:0000313" key="1">
    <source>
        <dbReference type="EMBL" id="KAG6483643.1"/>
    </source>
</evidence>
<dbReference type="GO" id="GO:0040029">
    <property type="term" value="P:epigenetic regulation of gene expression"/>
    <property type="evidence" value="ECO:0007669"/>
    <property type="project" value="InterPro"/>
</dbReference>
<dbReference type="GO" id="GO:0010048">
    <property type="term" value="P:vernalization response"/>
    <property type="evidence" value="ECO:0007669"/>
    <property type="project" value="InterPro"/>
</dbReference>